<dbReference type="Proteomes" id="UP000351155">
    <property type="component" value="Unassembled WGS sequence"/>
</dbReference>
<dbReference type="EMBL" id="CAADIW010000007">
    <property type="protein sequence ID" value="VFS16613.1"/>
    <property type="molecule type" value="Genomic_DNA"/>
</dbReference>
<evidence type="ECO:0000313" key="2">
    <source>
        <dbReference type="Proteomes" id="UP000351155"/>
    </source>
</evidence>
<name>A0A484X1B1_9ENTR</name>
<protein>
    <submittedName>
        <fullName evidence="1">Uncharacterized protein</fullName>
    </submittedName>
</protein>
<sequence length="100" mass="10919">MRSSSKSLIVALIVLLCGLLLILLPLVAKADNARDCKIYRRIKTLFLAITNNVKSNTDISSALPVDGVSVDADVYIFRYARTFDIDGAFPPSRSFSLTPA</sequence>
<accession>A0A484X1B1</accession>
<evidence type="ECO:0000313" key="1">
    <source>
        <dbReference type="EMBL" id="VFS16613.1"/>
    </source>
</evidence>
<reference evidence="1 2" key="1">
    <citation type="submission" date="2019-03" db="EMBL/GenBank/DDBJ databases">
        <authorList>
            <consortium name="Pathogen Informatics"/>
        </authorList>
    </citation>
    <scope>NUCLEOTIDE SEQUENCE [LARGE SCALE GENOMIC DNA]</scope>
    <source>
        <strain evidence="1 2">NCTC12126</strain>
    </source>
</reference>
<proteinExistence type="predicted"/>
<gene>
    <name evidence="1" type="ORF">NCTC12126_01421</name>
</gene>
<dbReference type="AlphaFoldDB" id="A0A484X1B1"/>
<organism evidence="1 2">
    <name type="scientific">Enterobacter cancerogenus</name>
    <dbReference type="NCBI Taxonomy" id="69218"/>
    <lineage>
        <taxon>Bacteria</taxon>
        <taxon>Pseudomonadati</taxon>
        <taxon>Pseudomonadota</taxon>
        <taxon>Gammaproteobacteria</taxon>
        <taxon>Enterobacterales</taxon>
        <taxon>Enterobacteriaceae</taxon>
        <taxon>Enterobacter</taxon>
        <taxon>Enterobacter cloacae complex</taxon>
    </lineage>
</organism>